<dbReference type="Proteomes" id="UP000248899">
    <property type="component" value="Unassembled WGS sequence"/>
</dbReference>
<comment type="cofactor">
    <cofactor evidence="1">
        <name>Mn(2+)</name>
        <dbReference type="ChEBI" id="CHEBI:29035"/>
    </cofactor>
</comment>
<accession>A0AAQ0JLX7</accession>
<feature type="binding site" evidence="14">
    <location>
        <position position="309"/>
    </location>
    <ligand>
        <name>Mg(2+)</name>
        <dbReference type="ChEBI" id="CHEBI:18420"/>
    </ligand>
</feature>
<keyword evidence="6 17" id="KW-0479">Metal-binding</keyword>
<dbReference type="InterPro" id="IPR024084">
    <property type="entry name" value="IsoPropMal-DH-like_dom"/>
</dbReference>
<feature type="modified residue" description="N6-succinyllysine" evidence="16">
    <location>
        <position position="102"/>
    </location>
</feature>
<comment type="cofactor">
    <cofactor evidence="14">
        <name>Mg(2+)</name>
        <dbReference type="ChEBI" id="CHEBI:18420"/>
    </cofactor>
    <cofactor evidence="14">
        <name>Mn(2+)</name>
        <dbReference type="ChEBI" id="CHEBI:29035"/>
    </cofactor>
    <text evidence="14">Binds 1 Mg(2+) or Mn(2+) ion per subunit.</text>
</comment>
<feature type="binding site" evidence="12">
    <location>
        <position position="117"/>
    </location>
    <ligand>
        <name>D-threo-isocitrate</name>
        <dbReference type="ChEBI" id="CHEBI:15562"/>
    </ligand>
</feature>
<keyword evidence="7 14" id="KW-0460">Magnesium</keyword>
<gene>
    <name evidence="19" type="ORF">DPR02_03150</name>
</gene>
<reference evidence="19 20" key="1">
    <citation type="submission" date="2018-06" db="EMBL/GenBank/DDBJ databases">
        <title>Towards the identification of Burkholderia cepacia strain which caused fatal septicemia.</title>
        <authorList>
            <person name="Bui L.A.T."/>
            <person name="Zakharova I.B."/>
            <person name="Shpak I.M."/>
            <person name="Teteryatnikova N."/>
            <person name="Ustinov D.V."/>
            <person name="Kuzyutina Y.A."/>
            <person name="Nguyen H.N."/>
            <person name="Antonov A.S."/>
            <person name="Avdyusheva E.F."/>
            <person name="Victorov D.V."/>
        </authorList>
    </citation>
    <scope>NUCLEOTIDE SEQUENCE [LARGE SCALE GENOMIC DNA]</scope>
    <source>
        <strain evidence="19 20">PT02</strain>
    </source>
</reference>
<evidence type="ECO:0000256" key="8">
    <source>
        <dbReference type="ARBA" id="ARBA00022857"/>
    </source>
</evidence>
<dbReference type="PANTHER" id="PTHR43504">
    <property type="entry name" value="ISOCITRATE DEHYDROGENASE [NADP]"/>
    <property type="match status" value="1"/>
</dbReference>
<dbReference type="AlphaFoldDB" id="A0AAQ0JLX7"/>
<dbReference type="InterPro" id="IPR019818">
    <property type="entry name" value="IsoCit/isopropylmalate_DH_CS"/>
</dbReference>
<evidence type="ECO:0000256" key="12">
    <source>
        <dbReference type="PIRSR" id="PIRSR604439-1"/>
    </source>
</evidence>
<feature type="domain" description="Isopropylmalate dehydrogenase-like" evidence="18">
    <location>
        <begin position="30"/>
        <end position="414"/>
    </location>
</feature>
<evidence type="ECO:0000256" key="7">
    <source>
        <dbReference type="ARBA" id="ARBA00022842"/>
    </source>
</evidence>
<evidence type="ECO:0000256" key="14">
    <source>
        <dbReference type="PIRSR" id="PIRSR604439-3"/>
    </source>
</evidence>
<comment type="similarity">
    <text evidence="2">Belongs to the isocitrate and isopropylmalate dehydrogenases family.</text>
</comment>
<dbReference type="RefSeq" id="WP_111938789.1">
    <property type="nucleotide sequence ID" value="NZ_QLUZ01000002.1"/>
</dbReference>
<feature type="site" description="Critical for catalysis" evidence="15">
    <location>
        <position position="162"/>
    </location>
</feature>
<evidence type="ECO:0000313" key="20">
    <source>
        <dbReference type="Proteomes" id="UP000248899"/>
    </source>
</evidence>
<keyword evidence="4 17" id="KW-0329">Glyoxylate bypass</keyword>
<evidence type="ECO:0000313" key="19">
    <source>
        <dbReference type="EMBL" id="RAQ15028.1"/>
    </source>
</evidence>
<evidence type="ECO:0000256" key="5">
    <source>
        <dbReference type="ARBA" id="ARBA00022532"/>
    </source>
</evidence>
<dbReference type="Pfam" id="PF00180">
    <property type="entry name" value="Iso_dh"/>
    <property type="match status" value="1"/>
</dbReference>
<dbReference type="GO" id="GO:0000287">
    <property type="term" value="F:magnesium ion binding"/>
    <property type="evidence" value="ECO:0007669"/>
    <property type="project" value="InterPro"/>
</dbReference>
<sequence>MPYQHIKVPEGGDKITVNKDFSLNVSDQPIIPYIEGDGTGFDITPVMIKVVDAAVAHAYKGKRKIHWMEIFAGEKATKVYGPDVWLPDETLQVLKEYVVSIKGPLTTPVGGGIRSLNVALRQELDLYVCLRPVQYFKGVPSPVREPQKIDMVIFRENSEDIYAGIEWAAGSEQAKKVIKFLQDEMDVKKIRFPETSGIGVKPVSTEGTERLVRKAIQYAIDNDRKSVTLVHKGNIMKFTEGLFRDAGYALAQKEFGGELIDGGPWMRVKNPKTGNEIVIKDSIADAFLQQILLRPAEYDVIATLNLNGDYISDALAAQVGGIGIAPGANLSDSVAMFEATHGTAPKYAGKDYVNPGSEILSAEMMLRHLGWTEAADTIIAAMEKSILQKRVTYDFARLMEGATQVSCSGFGEVLIENM</sequence>
<dbReference type="GO" id="GO:0006097">
    <property type="term" value="P:glyoxylate cycle"/>
    <property type="evidence" value="ECO:0007669"/>
    <property type="project" value="UniProtKB-KW"/>
</dbReference>
<evidence type="ECO:0000259" key="18">
    <source>
        <dbReference type="SMART" id="SM01329"/>
    </source>
</evidence>
<protein>
    <recommendedName>
        <fullName evidence="17">Isocitrate dehydrogenase [NADP]</fullName>
        <ecNumber evidence="17">1.1.1.42</ecNumber>
    </recommendedName>
</protein>
<dbReference type="PROSITE" id="PS00470">
    <property type="entry name" value="IDH_IMDH"/>
    <property type="match status" value="1"/>
</dbReference>
<dbReference type="PANTHER" id="PTHR43504:SF1">
    <property type="entry name" value="ISOCITRATE DEHYDROGENASE [NADP]"/>
    <property type="match status" value="1"/>
</dbReference>
<dbReference type="GO" id="GO:0006099">
    <property type="term" value="P:tricarboxylic acid cycle"/>
    <property type="evidence" value="ECO:0007669"/>
    <property type="project" value="UniProtKB-UniRule"/>
</dbReference>
<evidence type="ECO:0000256" key="16">
    <source>
        <dbReference type="PIRSR" id="PIRSR604439-5"/>
    </source>
</evidence>
<evidence type="ECO:0000256" key="13">
    <source>
        <dbReference type="PIRSR" id="PIRSR604439-2"/>
    </source>
</evidence>
<feature type="binding site" evidence="12">
    <location>
        <position position="121"/>
    </location>
    <ligand>
        <name>D-threo-isocitrate</name>
        <dbReference type="ChEBI" id="CHEBI:15562"/>
    </ligand>
</feature>
<dbReference type="InterPro" id="IPR004439">
    <property type="entry name" value="Isocitrate_DH_NADP_dimer_prok"/>
</dbReference>
<organism evidence="19 20">
    <name type="scientific">Burkholderia cepacia</name>
    <name type="common">Pseudomonas cepacia</name>
    <dbReference type="NCBI Taxonomy" id="292"/>
    <lineage>
        <taxon>Bacteria</taxon>
        <taxon>Pseudomonadati</taxon>
        <taxon>Pseudomonadota</taxon>
        <taxon>Betaproteobacteria</taxon>
        <taxon>Burkholderiales</taxon>
        <taxon>Burkholderiaceae</taxon>
        <taxon>Burkholderia</taxon>
        <taxon>Burkholderia cepacia complex</taxon>
    </lineage>
</organism>
<feature type="binding site" evidence="12">
    <location>
        <position position="131"/>
    </location>
    <ligand>
        <name>D-threo-isocitrate</name>
        <dbReference type="ChEBI" id="CHEBI:15562"/>
    </ligand>
</feature>
<name>A0AAQ0JLX7_BURCE</name>
<keyword evidence="9 19" id="KW-0560">Oxidoreductase</keyword>
<dbReference type="EMBL" id="QLUZ01000002">
    <property type="protein sequence ID" value="RAQ15028.1"/>
    <property type="molecule type" value="Genomic_DNA"/>
</dbReference>
<dbReference type="GO" id="GO:0051287">
    <property type="term" value="F:NAD binding"/>
    <property type="evidence" value="ECO:0007669"/>
    <property type="project" value="InterPro"/>
</dbReference>
<keyword evidence="5 17" id="KW-0816">Tricarboxylic acid cycle</keyword>
<dbReference type="SMART" id="SM01329">
    <property type="entry name" value="Iso_dh"/>
    <property type="match status" value="1"/>
</dbReference>
<dbReference type="NCBIfam" id="TIGR00183">
    <property type="entry name" value="prok_nadp_idh"/>
    <property type="match status" value="1"/>
</dbReference>
<comment type="subunit">
    <text evidence="3">Homodimer.</text>
</comment>
<evidence type="ECO:0000256" key="15">
    <source>
        <dbReference type="PIRSR" id="PIRSR604439-4"/>
    </source>
</evidence>
<evidence type="ECO:0000256" key="1">
    <source>
        <dbReference type="ARBA" id="ARBA00001936"/>
    </source>
</evidence>
<keyword evidence="10 14" id="KW-0464">Manganese</keyword>
<feature type="binding site" evidence="13">
    <location>
        <position position="354"/>
    </location>
    <ligand>
        <name>NADP(+)</name>
        <dbReference type="ChEBI" id="CHEBI:58349"/>
    </ligand>
</feature>
<evidence type="ECO:0000256" key="3">
    <source>
        <dbReference type="ARBA" id="ARBA00011738"/>
    </source>
</evidence>
<feature type="site" description="Critical for catalysis" evidence="15">
    <location>
        <position position="232"/>
    </location>
</feature>
<feature type="modified residue" description="Phosphoserine" evidence="16">
    <location>
        <position position="115"/>
    </location>
</feature>
<evidence type="ECO:0000256" key="2">
    <source>
        <dbReference type="ARBA" id="ARBA00007769"/>
    </source>
</evidence>
<dbReference type="GO" id="GO:0004450">
    <property type="term" value="F:isocitrate dehydrogenase (NADP+) activity"/>
    <property type="evidence" value="ECO:0007669"/>
    <property type="project" value="UniProtKB-UniRule"/>
</dbReference>
<feature type="binding site" evidence="13">
    <location>
        <begin position="341"/>
        <end position="347"/>
    </location>
    <ligand>
        <name>NADP(+)</name>
        <dbReference type="ChEBI" id="CHEBI:58349"/>
    </ligand>
</feature>
<dbReference type="SUPFAM" id="SSF53659">
    <property type="entry name" value="Isocitrate/Isopropylmalate dehydrogenase-like"/>
    <property type="match status" value="1"/>
</dbReference>
<evidence type="ECO:0000256" key="4">
    <source>
        <dbReference type="ARBA" id="ARBA00022435"/>
    </source>
</evidence>
<dbReference type="Gene3D" id="3.40.718.10">
    <property type="entry name" value="Isopropylmalate Dehydrogenase"/>
    <property type="match status" value="1"/>
</dbReference>
<evidence type="ECO:0000256" key="6">
    <source>
        <dbReference type="ARBA" id="ARBA00022723"/>
    </source>
</evidence>
<dbReference type="EC" id="1.1.1.42" evidence="17"/>
<feature type="binding site" evidence="12">
    <location>
        <position position="155"/>
    </location>
    <ligand>
        <name>D-threo-isocitrate</name>
        <dbReference type="ChEBI" id="CHEBI:15562"/>
    </ligand>
</feature>
<keyword evidence="8 13" id="KW-0521">NADP</keyword>
<feature type="binding site" evidence="13">
    <location>
        <position position="397"/>
    </location>
    <ligand>
        <name>NADP(+)</name>
        <dbReference type="ChEBI" id="CHEBI:58349"/>
    </ligand>
</feature>
<comment type="caution">
    <text evidence="19">The sequence shown here is derived from an EMBL/GenBank/DDBJ whole genome shotgun (WGS) entry which is preliminary data.</text>
</comment>
<evidence type="ECO:0000256" key="11">
    <source>
        <dbReference type="ARBA" id="ARBA00023554"/>
    </source>
</evidence>
<comment type="catalytic activity">
    <reaction evidence="11">
        <text>D-threo-isocitrate + NADP(+) = 2-oxoglutarate + CO2 + NADPH</text>
        <dbReference type="Rhea" id="RHEA:19629"/>
        <dbReference type="ChEBI" id="CHEBI:15562"/>
        <dbReference type="ChEBI" id="CHEBI:16526"/>
        <dbReference type="ChEBI" id="CHEBI:16810"/>
        <dbReference type="ChEBI" id="CHEBI:57783"/>
        <dbReference type="ChEBI" id="CHEBI:58349"/>
        <dbReference type="EC" id="1.1.1.42"/>
    </reaction>
</comment>
<feature type="binding site" evidence="13">
    <location>
        <position position="393"/>
    </location>
    <ligand>
        <name>NADP(+)</name>
        <dbReference type="ChEBI" id="CHEBI:58349"/>
    </ligand>
</feature>
<proteinExistence type="inferred from homology"/>
<feature type="binding site" evidence="13">
    <location>
        <position position="106"/>
    </location>
    <ligand>
        <name>NADP(+)</name>
        <dbReference type="ChEBI" id="CHEBI:58349"/>
    </ligand>
</feature>
<dbReference type="NCBIfam" id="NF005425">
    <property type="entry name" value="PRK07006.1"/>
    <property type="match status" value="1"/>
</dbReference>
<evidence type="ECO:0000256" key="17">
    <source>
        <dbReference type="RuleBase" id="RU004446"/>
    </source>
</evidence>
<evidence type="ECO:0000256" key="9">
    <source>
        <dbReference type="ARBA" id="ARBA00023002"/>
    </source>
</evidence>
<feature type="binding site" evidence="12">
    <location>
        <position position="115"/>
    </location>
    <ligand>
        <name>D-threo-isocitrate</name>
        <dbReference type="ChEBI" id="CHEBI:15562"/>
    </ligand>
</feature>
<evidence type="ECO:0000256" key="10">
    <source>
        <dbReference type="ARBA" id="ARBA00023211"/>
    </source>
</evidence>